<evidence type="ECO:0000256" key="2">
    <source>
        <dbReference type="ARBA" id="ARBA00023125"/>
    </source>
</evidence>
<dbReference type="InterPro" id="IPR029442">
    <property type="entry name" value="GyrI-like"/>
</dbReference>
<dbReference type="SMART" id="SM00342">
    <property type="entry name" value="HTH_ARAC"/>
    <property type="match status" value="1"/>
</dbReference>
<dbReference type="Gene3D" id="1.10.10.60">
    <property type="entry name" value="Homeodomain-like"/>
    <property type="match status" value="2"/>
</dbReference>
<dbReference type="InterPro" id="IPR010499">
    <property type="entry name" value="AraC_E-bd"/>
</dbReference>
<reference evidence="5" key="1">
    <citation type="submission" date="2022-09" db="EMBL/GenBank/DDBJ databases">
        <title>Aureispira anguillicida sp. nov., isolated from Leptocephalus of Japanese eel Anguilla japonica.</title>
        <authorList>
            <person name="Yuasa K."/>
            <person name="Mekata T."/>
            <person name="Ikunari K."/>
        </authorList>
    </citation>
    <scope>NUCLEOTIDE SEQUENCE</scope>
    <source>
        <strain evidence="5">EL160426</strain>
    </source>
</reference>
<dbReference type="PROSITE" id="PS01124">
    <property type="entry name" value="HTH_ARAC_FAMILY_2"/>
    <property type="match status" value="1"/>
</dbReference>
<dbReference type="Proteomes" id="UP001060919">
    <property type="component" value="Chromosome"/>
</dbReference>
<protein>
    <submittedName>
        <fullName evidence="5">AraC family transcriptional regulator</fullName>
    </submittedName>
</protein>
<evidence type="ECO:0000313" key="6">
    <source>
        <dbReference type="Proteomes" id="UP001060919"/>
    </source>
</evidence>
<evidence type="ECO:0000256" key="3">
    <source>
        <dbReference type="ARBA" id="ARBA00023163"/>
    </source>
</evidence>
<dbReference type="InterPro" id="IPR009057">
    <property type="entry name" value="Homeodomain-like_sf"/>
</dbReference>
<proteinExistence type="predicted"/>
<dbReference type="InterPro" id="IPR018062">
    <property type="entry name" value="HTH_AraC-typ_CS"/>
</dbReference>
<dbReference type="SUPFAM" id="SSF55136">
    <property type="entry name" value="Probable bacterial effector-binding domain"/>
    <property type="match status" value="1"/>
</dbReference>
<dbReference type="InterPro" id="IPR018060">
    <property type="entry name" value="HTH_AraC"/>
</dbReference>
<dbReference type="SMART" id="SM00871">
    <property type="entry name" value="AraC_E_bind"/>
    <property type="match status" value="1"/>
</dbReference>
<name>A0A916DRP5_9BACT</name>
<dbReference type="Pfam" id="PF12833">
    <property type="entry name" value="HTH_18"/>
    <property type="match status" value="1"/>
</dbReference>
<dbReference type="GO" id="GO:0043565">
    <property type="term" value="F:sequence-specific DNA binding"/>
    <property type="evidence" value="ECO:0007669"/>
    <property type="project" value="InterPro"/>
</dbReference>
<gene>
    <name evidence="5" type="ORF">AsAng_0021050</name>
</gene>
<sequence>MHKSSEIYRSRINRVIDYVNDNLDKSISLEELAAVAFFSPFHFHRIFVAVTGESVNYFTNRIRLEKTARLLRFSTYSISEIGMSCGFSSPSTFSRAFKQYFGISPSFYRKGGKIENSKIRKELFPLKDYLVPMSETALKTNFPVAIRQFSERRVAYIRVLDSYREGVVINAFKKLVAWAKKMNLFHSEKIFGMSIDDPMITPKEKYRYEVCITLPTNFKMDARDCLEIMILPKCKYAVASVSGDFNRVATATHYLYNNWLINSSFEPDHQPGLEIFLDKENICNWDYLELELCIPIKNIKTY</sequence>
<dbReference type="InterPro" id="IPR020449">
    <property type="entry name" value="Tscrpt_reg_AraC-type_HTH"/>
</dbReference>
<dbReference type="Gene3D" id="3.20.80.10">
    <property type="entry name" value="Regulatory factor, effector binding domain"/>
    <property type="match status" value="1"/>
</dbReference>
<dbReference type="PANTHER" id="PTHR40055">
    <property type="entry name" value="TRANSCRIPTIONAL REGULATOR YGIV-RELATED"/>
    <property type="match status" value="1"/>
</dbReference>
<dbReference type="InterPro" id="IPR011256">
    <property type="entry name" value="Reg_factor_effector_dom_sf"/>
</dbReference>
<dbReference type="Pfam" id="PF06445">
    <property type="entry name" value="GyrI-like"/>
    <property type="match status" value="1"/>
</dbReference>
<dbReference type="RefSeq" id="WP_264792575.1">
    <property type="nucleotide sequence ID" value="NZ_AP026867.1"/>
</dbReference>
<keyword evidence="6" id="KW-1185">Reference proteome</keyword>
<evidence type="ECO:0000256" key="1">
    <source>
        <dbReference type="ARBA" id="ARBA00023015"/>
    </source>
</evidence>
<dbReference type="AlphaFoldDB" id="A0A916DRP5"/>
<organism evidence="5 6">
    <name type="scientific">Aureispira anguillae</name>
    <dbReference type="NCBI Taxonomy" id="2864201"/>
    <lineage>
        <taxon>Bacteria</taxon>
        <taxon>Pseudomonadati</taxon>
        <taxon>Bacteroidota</taxon>
        <taxon>Saprospiria</taxon>
        <taxon>Saprospirales</taxon>
        <taxon>Saprospiraceae</taxon>
        <taxon>Aureispira</taxon>
    </lineage>
</organism>
<dbReference type="KEGG" id="aup:AsAng_0021050"/>
<dbReference type="PROSITE" id="PS00041">
    <property type="entry name" value="HTH_ARAC_FAMILY_1"/>
    <property type="match status" value="1"/>
</dbReference>
<keyword evidence="2" id="KW-0238">DNA-binding</keyword>
<feature type="domain" description="HTH araC/xylS-type" evidence="4">
    <location>
        <begin position="13"/>
        <end position="111"/>
    </location>
</feature>
<dbReference type="EMBL" id="AP026867">
    <property type="protein sequence ID" value="BDS11391.1"/>
    <property type="molecule type" value="Genomic_DNA"/>
</dbReference>
<evidence type="ECO:0000259" key="4">
    <source>
        <dbReference type="PROSITE" id="PS01124"/>
    </source>
</evidence>
<keyword evidence="1" id="KW-0805">Transcription regulation</keyword>
<dbReference type="PRINTS" id="PR00032">
    <property type="entry name" value="HTHARAC"/>
</dbReference>
<keyword evidence="3" id="KW-0804">Transcription</keyword>
<dbReference type="SUPFAM" id="SSF46689">
    <property type="entry name" value="Homeodomain-like"/>
    <property type="match status" value="2"/>
</dbReference>
<dbReference type="InterPro" id="IPR050908">
    <property type="entry name" value="SmbC-like"/>
</dbReference>
<dbReference type="GO" id="GO:0003700">
    <property type="term" value="F:DNA-binding transcription factor activity"/>
    <property type="evidence" value="ECO:0007669"/>
    <property type="project" value="InterPro"/>
</dbReference>
<accession>A0A916DRP5</accession>
<evidence type="ECO:0000313" key="5">
    <source>
        <dbReference type="EMBL" id="BDS11391.1"/>
    </source>
</evidence>
<dbReference type="PANTHER" id="PTHR40055:SF1">
    <property type="entry name" value="TRANSCRIPTIONAL REGULATOR YGIV-RELATED"/>
    <property type="match status" value="1"/>
</dbReference>